<evidence type="ECO:0000313" key="4">
    <source>
        <dbReference type="Proteomes" id="UP001632038"/>
    </source>
</evidence>
<dbReference type="PANTHER" id="PTHR45642:SF3">
    <property type="entry name" value="OS09G0540400 PROTEIN"/>
    <property type="match status" value="1"/>
</dbReference>
<dbReference type="PANTHER" id="PTHR45642">
    <property type="entry name" value="GDSL ESTERASE/LIPASE EXL3"/>
    <property type="match status" value="1"/>
</dbReference>
<feature type="chain" id="PRO_5044832276" description="GDSL esterase/lipase" evidence="2">
    <location>
        <begin position="28"/>
        <end position="368"/>
    </location>
</feature>
<organism evidence="3 4">
    <name type="scientific">Castilleja foliolosa</name>
    <dbReference type="NCBI Taxonomy" id="1961234"/>
    <lineage>
        <taxon>Eukaryota</taxon>
        <taxon>Viridiplantae</taxon>
        <taxon>Streptophyta</taxon>
        <taxon>Embryophyta</taxon>
        <taxon>Tracheophyta</taxon>
        <taxon>Spermatophyta</taxon>
        <taxon>Magnoliopsida</taxon>
        <taxon>eudicotyledons</taxon>
        <taxon>Gunneridae</taxon>
        <taxon>Pentapetalae</taxon>
        <taxon>asterids</taxon>
        <taxon>lamiids</taxon>
        <taxon>Lamiales</taxon>
        <taxon>Orobanchaceae</taxon>
        <taxon>Pedicularideae</taxon>
        <taxon>Castillejinae</taxon>
        <taxon>Castilleja</taxon>
    </lineage>
</organism>
<feature type="signal peptide" evidence="2">
    <location>
        <begin position="1"/>
        <end position="27"/>
    </location>
</feature>
<comment type="similarity">
    <text evidence="1">Belongs to the 'GDSL' lipolytic enzyme family.</text>
</comment>
<dbReference type="CDD" id="cd01837">
    <property type="entry name" value="SGNH_plant_lipase_like"/>
    <property type="match status" value="1"/>
</dbReference>
<name>A0ABD3DN34_9LAMI</name>
<gene>
    <name evidence="3" type="ORF">CASFOL_014303</name>
</gene>
<dbReference type="Gene3D" id="3.40.50.1110">
    <property type="entry name" value="SGNH hydrolase"/>
    <property type="match status" value="1"/>
</dbReference>
<reference evidence="4" key="1">
    <citation type="journal article" date="2024" name="IScience">
        <title>Strigolactones Initiate the Formation of Haustorium-like Structures in Castilleja.</title>
        <authorList>
            <person name="Buerger M."/>
            <person name="Peterson D."/>
            <person name="Chory J."/>
        </authorList>
    </citation>
    <scope>NUCLEOTIDE SEQUENCE [LARGE SCALE GENOMIC DNA]</scope>
</reference>
<protein>
    <recommendedName>
        <fullName evidence="5">GDSL esterase/lipase</fullName>
    </recommendedName>
</protein>
<dbReference type="InterPro" id="IPR035669">
    <property type="entry name" value="SGNH_plant_lipase-like"/>
</dbReference>
<dbReference type="SUPFAM" id="SSF52266">
    <property type="entry name" value="SGNH hydrolase"/>
    <property type="match status" value="1"/>
</dbReference>
<proteinExistence type="inferred from homology"/>
<dbReference type="InterPro" id="IPR036514">
    <property type="entry name" value="SGNH_hydro_sf"/>
</dbReference>
<keyword evidence="2" id="KW-0732">Signal</keyword>
<dbReference type="Proteomes" id="UP001632038">
    <property type="component" value="Unassembled WGS sequence"/>
</dbReference>
<accession>A0ABD3DN34</accession>
<dbReference type="InterPro" id="IPR001087">
    <property type="entry name" value="GDSL"/>
</dbReference>
<evidence type="ECO:0000256" key="1">
    <source>
        <dbReference type="ARBA" id="ARBA00008668"/>
    </source>
</evidence>
<evidence type="ECO:0008006" key="5">
    <source>
        <dbReference type="Google" id="ProtNLM"/>
    </source>
</evidence>
<dbReference type="EMBL" id="JAVIJP010000016">
    <property type="protein sequence ID" value="KAL3643488.1"/>
    <property type="molecule type" value="Genomic_DNA"/>
</dbReference>
<dbReference type="Pfam" id="PF00657">
    <property type="entry name" value="Lipase_GDSL"/>
    <property type="match status" value="1"/>
</dbReference>
<evidence type="ECO:0000256" key="2">
    <source>
        <dbReference type="SAM" id="SignalP"/>
    </source>
</evidence>
<comment type="caution">
    <text evidence="3">The sequence shown here is derived from an EMBL/GenBank/DDBJ whole genome shotgun (WGS) entry which is preliminary data.</text>
</comment>
<dbReference type="AlphaFoldDB" id="A0ABD3DN34"/>
<keyword evidence="4" id="KW-1185">Reference proteome</keyword>
<sequence>MGFTFQSFCHCCSFQLVLILTSSSSSSKATTARVSHSRSVSTILIFGDSTVDSGNNNFIQTTFKSNFPPYGKDFAHQLPTGRFSNGRLTNDFIAKYLGVKDYVPPYLDPTLSIEELMSGVSFASAGSGFDPLTPAISNVIPLSKQLEHLREYKTKLESTIGKNKTKELINNALFFVSAGTNDFVLNYFMLPIRRSNYTIPAYMNFVLRQTRHVLQGLMDQGARRIGVVGLPPMGCLPIVISLFSDDPILKRDCIAKFSSIARDYNNMLRNELKNMQFQLRTKGFRFAYLNVYGPLEDMTLGHKYGFEEVSDGCCGTGLLEASFLCNSECVVCEDANKYVFWDSIHPSEKSYDIICEALRPTIDTLVTK</sequence>
<dbReference type="FunFam" id="3.40.50.1110:FF:000003">
    <property type="entry name" value="GDSL esterase/lipase APG"/>
    <property type="match status" value="1"/>
</dbReference>
<dbReference type="InterPro" id="IPR050592">
    <property type="entry name" value="GDSL_lipolytic_enzyme"/>
</dbReference>
<evidence type="ECO:0000313" key="3">
    <source>
        <dbReference type="EMBL" id="KAL3643488.1"/>
    </source>
</evidence>